<gene>
    <name evidence="1" type="ORF">RHMOL_Rhmol10G0007600</name>
</gene>
<proteinExistence type="predicted"/>
<dbReference type="Proteomes" id="UP001062846">
    <property type="component" value="Chromosome 10"/>
</dbReference>
<evidence type="ECO:0000313" key="2">
    <source>
        <dbReference type="Proteomes" id="UP001062846"/>
    </source>
</evidence>
<evidence type="ECO:0000313" key="1">
    <source>
        <dbReference type="EMBL" id="KAI8533412.1"/>
    </source>
</evidence>
<organism evidence="1 2">
    <name type="scientific">Rhododendron molle</name>
    <name type="common">Chinese azalea</name>
    <name type="synonym">Azalea mollis</name>
    <dbReference type="NCBI Taxonomy" id="49168"/>
    <lineage>
        <taxon>Eukaryota</taxon>
        <taxon>Viridiplantae</taxon>
        <taxon>Streptophyta</taxon>
        <taxon>Embryophyta</taxon>
        <taxon>Tracheophyta</taxon>
        <taxon>Spermatophyta</taxon>
        <taxon>Magnoliopsida</taxon>
        <taxon>eudicotyledons</taxon>
        <taxon>Gunneridae</taxon>
        <taxon>Pentapetalae</taxon>
        <taxon>asterids</taxon>
        <taxon>Ericales</taxon>
        <taxon>Ericaceae</taxon>
        <taxon>Ericoideae</taxon>
        <taxon>Rhodoreae</taxon>
        <taxon>Rhododendron</taxon>
    </lineage>
</organism>
<sequence>MPQLLIASPNGDAEKDAPDNLTLEGDGFDTVIKSKAAVEEVCPGVVSCADIMAIAARDVVVLAGGPSFKVELGRRDGLISKASLVAGRLPEPFFNLSQLNALFAKNNLSQFDMIALSGAHTIGFSHCDNFANRLYNFSNSSQVDPSLNATFAKQLMQDCPQNVDPQIVIPLDDVTPFAFDNAYYQDLVGGKGVLTSDEVLFTDPASQPTVRDFASNPGAFNGAFATAMRKLGRVGVLTGSEGQIRKDCTAFNS</sequence>
<comment type="caution">
    <text evidence="1">The sequence shown here is derived from an EMBL/GenBank/DDBJ whole genome shotgun (WGS) entry which is preliminary data.</text>
</comment>
<keyword evidence="2" id="KW-1185">Reference proteome</keyword>
<reference evidence="1" key="1">
    <citation type="submission" date="2022-02" db="EMBL/GenBank/DDBJ databases">
        <title>Plant Genome Project.</title>
        <authorList>
            <person name="Zhang R.-G."/>
        </authorList>
    </citation>
    <scope>NUCLEOTIDE SEQUENCE</scope>
    <source>
        <strain evidence="1">AT1</strain>
    </source>
</reference>
<name>A0ACC0LYM3_RHOML</name>
<accession>A0ACC0LYM3</accession>
<protein>
    <submittedName>
        <fullName evidence="1">Uncharacterized protein</fullName>
    </submittedName>
</protein>
<dbReference type="EMBL" id="CM046397">
    <property type="protein sequence ID" value="KAI8533412.1"/>
    <property type="molecule type" value="Genomic_DNA"/>
</dbReference>